<feature type="transmembrane region" description="Helical" evidence="1">
    <location>
        <begin position="219"/>
        <end position="239"/>
    </location>
</feature>
<evidence type="ECO:0008006" key="4">
    <source>
        <dbReference type="Google" id="ProtNLM"/>
    </source>
</evidence>
<sequence>MLFSFLFLFAQLAFGFLVFDFFDPQKRFSHFERVLASVLLGGLFSGFLVLVLALWWQSLSLAVLVFISLSLPIAAFRFLKKPSLPKINLSGFYRHFSRQNIWVVFLLALMVLYWLLLSTVLFRAGGGTLRGALVGWGDIALHLNMIERMATAQPFVIDHPVAAGVHLVYPFLINFISAIFRSFGLDIVLAFQIPLFIFGSLSLLLVFALADRVLRSKNLAILALILVILGSGLGFKVFFEDLQKGYQRNGFIGLSTILADPPHEYTHLDNRTGGKPAEKDTNDNIVWIVPVISFLSHQRSFPLGLAIFSFLLLGLLLYDQDRQFWRFGLVAGLLPLSHAHSFLAFFFLMASLFWFFLSNWKAWFKFGLLTALLALPQIIYLKAGSQVLSSGFIRPWFGWMTTDSNPFVFWSKNFGLVFWGWLLVLVLGFVLFLIPRFRARIKERLSAEFLFASLVLFILPNLFLFQPWPFDNNKILFYWWLLAIIFGVGSLLSFLWQQRVWGKLALISFVFLAILAGSLDFAARLGRPRNSNSHYYGYSDSNKDKVASASWIRDNTKPNDLFLTSRDVDPLSVFLAGRPVYLGFEGWLWTEGLDYSRNRMVAESVVAGDLKKACDEKIAYILLDDDLRRDYPRVDEKKLLEKTQVVFASGNRQILKIACQ</sequence>
<feature type="transmembrane region" description="Helical" evidence="1">
    <location>
        <begin position="301"/>
        <end position="318"/>
    </location>
</feature>
<feature type="transmembrane region" description="Helical" evidence="1">
    <location>
        <begin position="100"/>
        <end position="122"/>
    </location>
</feature>
<feature type="transmembrane region" description="Helical" evidence="1">
    <location>
        <begin position="446"/>
        <end position="465"/>
    </location>
</feature>
<gene>
    <name evidence="2" type="ORF">A2117_01225</name>
</gene>
<keyword evidence="1" id="KW-0472">Membrane</keyword>
<feature type="transmembrane region" description="Helical" evidence="1">
    <location>
        <begin position="161"/>
        <end position="180"/>
    </location>
</feature>
<evidence type="ECO:0000313" key="3">
    <source>
        <dbReference type="Proteomes" id="UP000179245"/>
    </source>
</evidence>
<protein>
    <recommendedName>
        <fullName evidence="4">Glycosyltransferase RgtA/B/C/D-like domain-containing protein</fullName>
    </recommendedName>
</protein>
<feature type="transmembrane region" description="Helical" evidence="1">
    <location>
        <begin position="504"/>
        <end position="523"/>
    </location>
</feature>
<proteinExistence type="predicted"/>
<evidence type="ECO:0000313" key="2">
    <source>
        <dbReference type="EMBL" id="OHA62426.1"/>
    </source>
</evidence>
<keyword evidence="1" id="KW-0812">Transmembrane</keyword>
<dbReference type="AlphaFoldDB" id="A0A1G2QPJ4"/>
<feature type="transmembrane region" description="Helical" evidence="1">
    <location>
        <begin position="61"/>
        <end position="79"/>
    </location>
</feature>
<reference evidence="2 3" key="1">
    <citation type="journal article" date="2016" name="Nat. Commun.">
        <title>Thousands of microbial genomes shed light on interconnected biogeochemical processes in an aquifer system.</title>
        <authorList>
            <person name="Anantharaman K."/>
            <person name="Brown C.T."/>
            <person name="Hug L.A."/>
            <person name="Sharon I."/>
            <person name="Castelle C.J."/>
            <person name="Probst A.J."/>
            <person name="Thomas B.C."/>
            <person name="Singh A."/>
            <person name="Wilkins M.J."/>
            <person name="Karaoz U."/>
            <person name="Brodie E.L."/>
            <person name="Williams K.H."/>
            <person name="Hubbard S.S."/>
            <person name="Banfield J.F."/>
        </authorList>
    </citation>
    <scope>NUCLEOTIDE SEQUENCE [LARGE SCALE GENOMIC DNA]</scope>
</reference>
<organism evidence="2 3">
    <name type="scientific">Candidatus Wildermuthbacteria bacterium GWA2_46_15</name>
    <dbReference type="NCBI Taxonomy" id="1802443"/>
    <lineage>
        <taxon>Bacteria</taxon>
        <taxon>Candidatus Wildermuthiibacteriota</taxon>
    </lineage>
</organism>
<feature type="transmembrane region" description="Helical" evidence="1">
    <location>
        <begin position="369"/>
        <end position="393"/>
    </location>
</feature>
<feature type="transmembrane region" description="Helical" evidence="1">
    <location>
        <begin position="413"/>
        <end position="434"/>
    </location>
</feature>
<feature type="transmembrane region" description="Helical" evidence="1">
    <location>
        <begin position="34"/>
        <end position="55"/>
    </location>
</feature>
<feature type="transmembrane region" description="Helical" evidence="1">
    <location>
        <begin position="477"/>
        <end position="497"/>
    </location>
</feature>
<keyword evidence="1" id="KW-1133">Transmembrane helix</keyword>
<dbReference type="Proteomes" id="UP000179245">
    <property type="component" value="Unassembled WGS sequence"/>
</dbReference>
<comment type="caution">
    <text evidence="2">The sequence shown here is derived from an EMBL/GenBank/DDBJ whole genome shotgun (WGS) entry which is preliminary data.</text>
</comment>
<name>A0A1G2QPJ4_9BACT</name>
<dbReference type="STRING" id="1802443.A2117_01225"/>
<feature type="transmembrane region" description="Helical" evidence="1">
    <location>
        <begin position="187"/>
        <end position="207"/>
    </location>
</feature>
<feature type="transmembrane region" description="Helical" evidence="1">
    <location>
        <begin position="6"/>
        <end position="22"/>
    </location>
</feature>
<accession>A0A1G2QPJ4</accession>
<dbReference type="EMBL" id="MHTO01000014">
    <property type="protein sequence ID" value="OHA62426.1"/>
    <property type="molecule type" value="Genomic_DNA"/>
</dbReference>
<evidence type="ECO:0000256" key="1">
    <source>
        <dbReference type="SAM" id="Phobius"/>
    </source>
</evidence>
<feature type="transmembrane region" description="Helical" evidence="1">
    <location>
        <begin position="338"/>
        <end position="357"/>
    </location>
</feature>